<dbReference type="Proteomes" id="UP000177328">
    <property type="component" value="Unassembled WGS sequence"/>
</dbReference>
<protein>
    <recommendedName>
        <fullName evidence="4">Rod shape-determining protein MreD</fullName>
    </recommendedName>
</protein>
<evidence type="ECO:0008006" key="4">
    <source>
        <dbReference type="Google" id="ProtNLM"/>
    </source>
</evidence>
<comment type="caution">
    <text evidence="2">The sequence shown here is derived from an EMBL/GenBank/DDBJ whole genome shotgun (WGS) entry which is preliminary data.</text>
</comment>
<proteinExistence type="predicted"/>
<sequence length="180" mass="19677">MSSKRNLMMAIGIITLAALSRLVPHIPNFAPITATALFAGIYLPRKYAFIIPVCAMLLSDLLIGFDWSSLGYVYGSFIAIGVIGHWVRAHRAMSSLLIATVGSSLLFFLVTNFGVWANPNSWYPRTLAGLIECLVAGIPFYRNTLLGDVTYTLGMVGAYELIQRKIFLSSSIRGVPDKSV</sequence>
<accession>A0A1F5KJZ5</accession>
<name>A0A1F5KJZ5_9BACT</name>
<reference evidence="2 3" key="1">
    <citation type="journal article" date="2016" name="Nat. Commun.">
        <title>Thousands of microbial genomes shed light on interconnected biogeochemical processes in an aquifer system.</title>
        <authorList>
            <person name="Anantharaman K."/>
            <person name="Brown C.T."/>
            <person name="Hug L.A."/>
            <person name="Sharon I."/>
            <person name="Castelle C.J."/>
            <person name="Probst A.J."/>
            <person name="Thomas B.C."/>
            <person name="Singh A."/>
            <person name="Wilkins M.J."/>
            <person name="Karaoz U."/>
            <person name="Brodie E.L."/>
            <person name="Williams K.H."/>
            <person name="Hubbard S.S."/>
            <person name="Banfield J.F."/>
        </authorList>
    </citation>
    <scope>NUCLEOTIDE SEQUENCE [LARGE SCALE GENOMIC DNA]</scope>
</reference>
<keyword evidence="1" id="KW-0812">Transmembrane</keyword>
<keyword evidence="1" id="KW-0472">Membrane</keyword>
<gene>
    <name evidence="2" type="ORF">A3D25_01775</name>
</gene>
<evidence type="ECO:0000256" key="1">
    <source>
        <dbReference type="SAM" id="Phobius"/>
    </source>
</evidence>
<dbReference type="InterPro" id="IPR046487">
    <property type="entry name" value="DUF6580"/>
</dbReference>
<feature type="transmembrane region" description="Helical" evidence="1">
    <location>
        <begin position="71"/>
        <end position="89"/>
    </location>
</feature>
<dbReference type="AlphaFoldDB" id="A0A1F5KJZ5"/>
<evidence type="ECO:0000313" key="3">
    <source>
        <dbReference type="Proteomes" id="UP000177328"/>
    </source>
</evidence>
<feature type="transmembrane region" description="Helical" evidence="1">
    <location>
        <begin position="96"/>
        <end position="116"/>
    </location>
</feature>
<feature type="transmembrane region" description="Helical" evidence="1">
    <location>
        <begin position="122"/>
        <end position="141"/>
    </location>
</feature>
<dbReference type="Pfam" id="PF20221">
    <property type="entry name" value="DUF6580"/>
    <property type="match status" value="1"/>
</dbReference>
<evidence type="ECO:0000313" key="2">
    <source>
        <dbReference type="EMBL" id="OGE41238.1"/>
    </source>
</evidence>
<keyword evidence="1" id="KW-1133">Transmembrane helix</keyword>
<organism evidence="2 3">
    <name type="scientific">Candidatus Daviesbacteria bacterium RIFCSPHIGHO2_02_FULL_43_12</name>
    <dbReference type="NCBI Taxonomy" id="1797776"/>
    <lineage>
        <taxon>Bacteria</taxon>
        <taxon>Candidatus Daviesiibacteriota</taxon>
    </lineage>
</organism>
<dbReference type="EMBL" id="MFDD01000002">
    <property type="protein sequence ID" value="OGE41238.1"/>
    <property type="molecule type" value="Genomic_DNA"/>
</dbReference>